<proteinExistence type="predicted"/>
<organism evidence="2 3">
    <name type="scientific">Pseudonaja textilis</name>
    <name type="common">Eastern brown snake</name>
    <dbReference type="NCBI Taxonomy" id="8673"/>
    <lineage>
        <taxon>Eukaryota</taxon>
        <taxon>Metazoa</taxon>
        <taxon>Chordata</taxon>
        <taxon>Craniata</taxon>
        <taxon>Vertebrata</taxon>
        <taxon>Euteleostomi</taxon>
        <taxon>Lepidosauria</taxon>
        <taxon>Squamata</taxon>
        <taxon>Bifurcata</taxon>
        <taxon>Unidentata</taxon>
        <taxon>Episquamata</taxon>
        <taxon>Toxicofera</taxon>
        <taxon>Serpentes</taxon>
        <taxon>Colubroidea</taxon>
        <taxon>Elapidae</taxon>
        <taxon>Hydrophiinae</taxon>
        <taxon>Pseudonaja</taxon>
    </lineage>
</organism>
<evidence type="ECO:0000313" key="3">
    <source>
        <dbReference type="Proteomes" id="UP000472273"/>
    </source>
</evidence>
<evidence type="ECO:0000256" key="1">
    <source>
        <dbReference type="SAM" id="MobiDB-lite"/>
    </source>
</evidence>
<reference evidence="2" key="1">
    <citation type="submission" date="2025-08" db="UniProtKB">
        <authorList>
            <consortium name="Ensembl"/>
        </authorList>
    </citation>
    <scope>IDENTIFICATION</scope>
</reference>
<keyword evidence="3" id="KW-1185">Reference proteome</keyword>
<dbReference type="GeneTree" id="ENSGT01040000244780"/>
<dbReference type="Proteomes" id="UP000472273">
    <property type="component" value="Unplaced"/>
</dbReference>
<protein>
    <submittedName>
        <fullName evidence="2">Uncharacterized protein</fullName>
    </submittedName>
</protein>
<sequence length="105" mass="11248">MRSETSSSSSKGKNTTTYDDLVHYAGMDGGVSLPAFGDPHSGRGLQHHALNQGGPYGSAGVNHRPGMPPGLGSNDALKREKDEIYGSSFLLLLLFPKRTSWRLTC</sequence>
<evidence type="ECO:0000313" key="2">
    <source>
        <dbReference type="Ensembl" id="ENSPTXP00000018878.1"/>
    </source>
</evidence>
<feature type="region of interest" description="Disordered" evidence="1">
    <location>
        <begin position="35"/>
        <end position="76"/>
    </location>
</feature>
<dbReference type="Ensembl" id="ENSPTXT00000019450.1">
    <property type="protein sequence ID" value="ENSPTXP00000018878.1"/>
    <property type="gene ID" value="ENSPTXG00000013018.1"/>
</dbReference>
<accession>A0A670ZAH2</accession>
<name>A0A670ZAH2_PSETE</name>
<dbReference type="AlphaFoldDB" id="A0A670ZAH2"/>
<reference evidence="2" key="2">
    <citation type="submission" date="2025-09" db="UniProtKB">
        <authorList>
            <consortium name="Ensembl"/>
        </authorList>
    </citation>
    <scope>IDENTIFICATION</scope>
</reference>
<dbReference type="OMA" id="NWYCHIT"/>